<gene>
    <name evidence="1" type="ORF">PNK_1964</name>
</gene>
<dbReference type="PATRIC" id="fig|389348.3.peg.2208"/>
<dbReference type="STRING" id="389348.PNK_1964"/>
<dbReference type="EMBL" id="LN879502">
    <property type="protein sequence ID" value="CUI17568.1"/>
    <property type="molecule type" value="Genomic_DNA"/>
</dbReference>
<dbReference type="RefSeq" id="WP_059061761.1">
    <property type="nucleotide sequence ID" value="NZ_LN879502.1"/>
</dbReference>
<protein>
    <submittedName>
        <fullName evidence="1">Uncharacterized protein</fullName>
    </submittedName>
</protein>
<evidence type="ECO:0000313" key="2">
    <source>
        <dbReference type="Proteomes" id="UP000069902"/>
    </source>
</evidence>
<dbReference type="AlphaFoldDB" id="A0A0U5ETL1"/>
<reference evidence="2" key="1">
    <citation type="submission" date="2015-09" db="EMBL/GenBank/DDBJ databases">
        <authorList>
            <person name="Bertelli C."/>
        </authorList>
    </citation>
    <scope>NUCLEOTIDE SEQUENCE [LARGE SCALE GENOMIC DNA]</scope>
    <source>
        <strain evidence="2">KNic</strain>
    </source>
</reference>
<evidence type="ECO:0000313" key="1">
    <source>
        <dbReference type="EMBL" id="CUI17568.1"/>
    </source>
</evidence>
<keyword evidence="2" id="KW-1185">Reference proteome</keyword>
<dbReference type="Proteomes" id="UP000069902">
    <property type="component" value="Chromosome cPNK"/>
</dbReference>
<proteinExistence type="predicted"/>
<sequence length="295" mass="32936">MGLISNITGAARWVGSTVVDTGTGIKKGVLWAGEGISRGAYDIYDLRSDGFEKWTKFGLANLKLVGKIFEMTALFKGVIETLEGQKNIYYATKFIGSICDFMAIGEETFKQATIMGGVKKFFTLPNFIKIFYGIGNCLDPLKFGMKMGLWDLKRASELGTRIGNYQVFNRRLEDIPLVGSLSYNPKDFFVFTACCLELTKIGLDLYKIDGTDADGGRRRGERIAKRWDFVVNLGFFLKMVGTFGKMGLITFGRRYGNTLTFAVCDVVTQNAGLIKFWMDRSKAREARFCNPAVPT</sequence>
<organism evidence="1 2">
    <name type="scientific">Candidatus Protochlamydia naegleriophila</name>
    <dbReference type="NCBI Taxonomy" id="389348"/>
    <lineage>
        <taxon>Bacteria</taxon>
        <taxon>Pseudomonadati</taxon>
        <taxon>Chlamydiota</taxon>
        <taxon>Chlamydiia</taxon>
        <taxon>Parachlamydiales</taxon>
        <taxon>Parachlamydiaceae</taxon>
        <taxon>Candidatus Protochlamydia</taxon>
    </lineage>
</organism>
<dbReference type="InParanoid" id="A0A0U5ETL1"/>
<accession>A0A0U5ETL1</accession>
<dbReference type="KEGG" id="pnl:PNK_1964"/>
<name>A0A0U5ETL1_9BACT</name>